<evidence type="ECO:0000313" key="2">
    <source>
        <dbReference type="EMBL" id="MBF9071423.1"/>
    </source>
</evidence>
<gene>
    <name evidence="2" type="ORF">I2501_25710</name>
</gene>
<dbReference type="InterPro" id="IPR050855">
    <property type="entry name" value="NDM-1-like"/>
</dbReference>
<feature type="domain" description="Metallo-beta-lactamase" evidence="1">
    <location>
        <begin position="22"/>
        <end position="222"/>
    </location>
</feature>
<dbReference type="SUPFAM" id="SSF56281">
    <property type="entry name" value="Metallo-hydrolase/oxidoreductase"/>
    <property type="match status" value="1"/>
</dbReference>
<dbReference type="Gene3D" id="3.60.15.10">
    <property type="entry name" value="Ribonuclease Z/Hydroxyacylglutathione hydrolase-like"/>
    <property type="match status" value="1"/>
</dbReference>
<dbReference type="Pfam" id="PF00753">
    <property type="entry name" value="Lactamase_B"/>
    <property type="match status" value="1"/>
</dbReference>
<proteinExistence type="predicted"/>
<protein>
    <submittedName>
        <fullName evidence="2">MBL fold metallo-hydrolase</fullName>
    </submittedName>
</protein>
<dbReference type="AlphaFoldDB" id="A0A931BBZ1"/>
<name>A0A931BBZ1_9ACTN</name>
<comment type="caution">
    <text evidence="2">The sequence shown here is derived from an EMBL/GenBank/DDBJ whole genome shotgun (WGS) entry which is preliminary data.</text>
</comment>
<dbReference type="EMBL" id="JADPRT010000011">
    <property type="protein sequence ID" value="MBF9071423.1"/>
    <property type="molecule type" value="Genomic_DNA"/>
</dbReference>
<dbReference type="RefSeq" id="WP_196196564.1">
    <property type="nucleotide sequence ID" value="NZ_JADPRT010000011.1"/>
</dbReference>
<accession>A0A931BBZ1</accession>
<dbReference type="InterPro" id="IPR036866">
    <property type="entry name" value="RibonucZ/Hydroxyglut_hydro"/>
</dbReference>
<dbReference type="InterPro" id="IPR001279">
    <property type="entry name" value="Metallo-B-lactamas"/>
</dbReference>
<sequence>MAASGWIEVGDRVYQRRYDPCDVTVSVVVGTDGLLVADTRCSLVEARELREHLRALSAAPVRWVVNTHIHWDHVWGNAEFVAPRQVPPAQVWGSTQTVAAMRAEADDQEAAAFKERMAGRSPEWAAKMAELEEYVPDHEVHGGHELDLGDGRTVSLRHVGRGHTDGDLLLHVPDAGVLLTGDLVEESGPPAYGSDSFPLDWAATLDAAMALAGPDARYVPGHGATVDAAFVRAQADAIRAVAEQCRALHAAGVRVDEALRAGEWPFPPEALGSAIPRAYGQLG</sequence>
<dbReference type="Proteomes" id="UP000657385">
    <property type="component" value="Unassembled WGS sequence"/>
</dbReference>
<keyword evidence="3" id="KW-1185">Reference proteome</keyword>
<evidence type="ECO:0000259" key="1">
    <source>
        <dbReference type="SMART" id="SM00849"/>
    </source>
</evidence>
<dbReference type="SMART" id="SM00849">
    <property type="entry name" value="Lactamase_B"/>
    <property type="match status" value="1"/>
</dbReference>
<dbReference type="PANTHER" id="PTHR42951:SF4">
    <property type="entry name" value="ACYL-COENZYME A THIOESTERASE MBLAC2"/>
    <property type="match status" value="1"/>
</dbReference>
<reference evidence="2" key="1">
    <citation type="submission" date="2020-11" db="EMBL/GenBank/DDBJ databases">
        <title>Isolation and identification of active actinomycetes.</title>
        <authorList>
            <person name="Yu B."/>
        </authorList>
    </citation>
    <scope>NUCLEOTIDE SEQUENCE</scope>
    <source>
        <strain evidence="2">NEAU-YB345</strain>
    </source>
</reference>
<dbReference type="PANTHER" id="PTHR42951">
    <property type="entry name" value="METALLO-BETA-LACTAMASE DOMAIN-CONTAINING"/>
    <property type="match status" value="1"/>
</dbReference>
<evidence type="ECO:0000313" key="3">
    <source>
        <dbReference type="Proteomes" id="UP000657385"/>
    </source>
</evidence>
<dbReference type="CDD" id="cd16282">
    <property type="entry name" value="metallo-hydrolase-like_MBL-fold"/>
    <property type="match status" value="1"/>
</dbReference>
<organism evidence="2 3">
    <name type="scientific">Streptacidiphilus fuscans</name>
    <dbReference type="NCBI Taxonomy" id="2789292"/>
    <lineage>
        <taxon>Bacteria</taxon>
        <taxon>Bacillati</taxon>
        <taxon>Actinomycetota</taxon>
        <taxon>Actinomycetes</taxon>
        <taxon>Kitasatosporales</taxon>
        <taxon>Streptomycetaceae</taxon>
        <taxon>Streptacidiphilus</taxon>
    </lineage>
</organism>